<organism evidence="1 2">
    <name type="scientific">Candidatus Chisholmbacteria bacterium RIFCSPHIGHO2_01_FULL_49_18</name>
    <dbReference type="NCBI Taxonomy" id="1797590"/>
    <lineage>
        <taxon>Bacteria</taxon>
        <taxon>Candidatus Chisholmiibacteriota</taxon>
    </lineage>
</organism>
<evidence type="ECO:0000313" key="2">
    <source>
        <dbReference type="Proteomes" id="UP000179069"/>
    </source>
</evidence>
<dbReference type="Proteomes" id="UP000179069">
    <property type="component" value="Unassembled WGS sequence"/>
</dbReference>
<gene>
    <name evidence="1" type="ORF">A2785_03270</name>
</gene>
<proteinExistence type="predicted"/>
<name>A0A1G1VMY3_9BACT</name>
<sequence>MNHESAPIPFLLPEIVHDQNPAPCLLDLEFRPQALAELKSEMSQGRLHKVDRIIIRGGLVLSENAPDSIHTITIGLKSDEGIKDAMQYAFYKSTVEKYGFSAGYYNPQRRTITINPDTQVLMNLIFPSESVAVALSRPHSSTVQSVMSSIKTDIHQSTMGTIIEELEHSYQKGIQHTQRLIRIIPLSLLGRFFDMGARDKKQHPRYRKLAQETLTLESLISDKQLLEYALFARSIPGNQGIFLR</sequence>
<evidence type="ECO:0000313" key="1">
    <source>
        <dbReference type="EMBL" id="OGY16587.1"/>
    </source>
</evidence>
<protein>
    <submittedName>
        <fullName evidence="1">Uncharacterized protein</fullName>
    </submittedName>
</protein>
<dbReference type="AlphaFoldDB" id="A0A1G1VMY3"/>
<reference evidence="1 2" key="1">
    <citation type="journal article" date="2016" name="Nat. Commun.">
        <title>Thousands of microbial genomes shed light on interconnected biogeochemical processes in an aquifer system.</title>
        <authorList>
            <person name="Anantharaman K."/>
            <person name="Brown C.T."/>
            <person name="Hug L.A."/>
            <person name="Sharon I."/>
            <person name="Castelle C.J."/>
            <person name="Probst A.J."/>
            <person name="Thomas B.C."/>
            <person name="Singh A."/>
            <person name="Wilkins M.J."/>
            <person name="Karaoz U."/>
            <person name="Brodie E.L."/>
            <person name="Williams K.H."/>
            <person name="Hubbard S.S."/>
            <person name="Banfield J.F."/>
        </authorList>
    </citation>
    <scope>NUCLEOTIDE SEQUENCE [LARGE SCALE GENOMIC DNA]</scope>
</reference>
<dbReference type="EMBL" id="MHCI01000014">
    <property type="protein sequence ID" value="OGY16587.1"/>
    <property type="molecule type" value="Genomic_DNA"/>
</dbReference>
<comment type="caution">
    <text evidence="1">The sequence shown here is derived from an EMBL/GenBank/DDBJ whole genome shotgun (WGS) entry which is preliminary data.</text>
</comment>
<accession>A0A1G1VMY3</accession>